<gene>
    <name evidence="2" type="ORF">DUNSADRAFT_373</name>
</gene>
<name>A0ABQ7GYB4_DUNSA</name>
<keyword evidence="3" id="KW-1185">Reference proteome</keyword>
<dbReference type="EMBL" id="MU069538">
    <property type="protein sequence ID" value="KAF5839594.1"/>
    <property type="molecule type" value="Genomic_DNA"/>
</dbReference>
<comment type="caution">
    <text evidence="2">The sequence shown here is derived from an EMBL/GenBank/DDBJ whole genome shotgun (WGS) entry which is preliminary data.</text>
</comment>
<evidence type="ECO:0008006" key="4">
    <source>
        <dbReference type="Google" id="ProtNLM"/>
    </source>
</evidence>
<proteinExistence type="predicted"/>
<feature type="region of interest" description="Disordered" evidence="1">
    <location>
        <begin position="1"/>
        <end position="37"/>
    </location>
</feature>
<evidence type="ECO:0000313" key="2">
    <source>
        <dbReference type="EMBL" id="KAF5839594.1"/>
    </source>
</evidence>
<accession>A0ABQ7GYB4</accession>
<organism evidence="2 3">
    <name type="scientific">Dunaliella salina</name>
    <name type="common">Green alga</name>
    <name type="synonym">Protococcus salinus</name>
    <dbReference type="NCBI Taxonomy" id="3046"/>
    <lineage>
        <taxon>Eukaryota</taxon>
        <taxon>Viridiplantae</taxon>
        <taxon>Chlorophyta</taxon>
        <taxon>core chlorophytes</taxon>
        <taxon>Chlorophyceae</taxon>
        <taxon>CS clade</taxon>
        <taxon>Chlamydomonadales</taxon>
        <taxon>Dunaliellaceae</taxon>
        <taxon>Dunaliella</taxon>
    </lineage>
</organism>
<evidence type="ECO:0000256" key="1">
    <source>
        <dbReference type="SAM" id="MobiDB-lite"/>
    </source>
</evidence>
<feature type="non-terminal residue" evidence="2">
    <location>
        <position position="130"/>
    </location>
</feature>
<feature type="compositionally biased region" description="Acidic residues" evidence="1">
    <location>
        <begin position="1"/>
        <end position="13"/>
    </location>
</feature>
<dbReference type="Proteomes" id="UP000815325">
    <property type="component" value="Unassembled WGS sequence"/>
</dbReference>
<evidence type="ECO:0000313" key="3">
    <source>
        <dbReference type="Proteomes" id="UP000815325"/>
    </source>
</evidence>
<sequence length="130" mass="14736">MRSYAPDDEDDGTVQEPASQSKGFEGKQRGSTNSTDLEKLSWVKDNKRLDVKRGTFSTHEKDTLWEAVVEFEADNNTSREELVDAFSDYGSRRCTKLRMAVVKAAQRRLPHRTKYALCSFIMCVCVCVCG</sequence>
<protein>
    <recommendedName>
        <fullName evidence="4">Myb-like domain-containing protein</fullName>
    </recommendedName>
</protein>
<reference evidence="2" key="1">
    <citation type="submission" date="2017-08" db="EMBL/GenBank/DDBJ databases">
        <authorList>
            <person name="Polle J.E."/>
            <person name="Barry K."/>
            <person name="Cushman J."/>
            <person name="Schmutz J."/>
            <person name="Tran D."/>
            <person name="Hathwaick L.T."/>
            <person name="Yim W.C."/>
            <person name="Jenkins J."/>
            <person name="Mckie-Krisberg Z.M."/>
            <person name="Prochnik S."/>
            <person name="Lindquist E."/>
            <person name="Dockter R.B."/>
            <person name="Adam C."/>
            <person name="Molina H."/>
            <person name="Bunkerborg J."/>
            <person name="Jin E."/>
            <person name="Buchheim M."/>
            <person name="Magnuson J."/>
        </authorList>
    </citation>
    <scope>NUCLEOTIDE SEQUENCE</scope>
    <source>
        <strain evidence="2">CCAP 19/18</strain>
    </source>
</reference>